<gene>
    <name evidence="1" type="ORF">GCM10022289_21590</name>
</gene>
<comment type="caution">
    <text evidence="1">The sequence shown here is derived from an EMBL/GenBank/DDBJ whole genome shotgun (WGS) entry which is preliminary data.</text>
</comment>
<dbReference type="EMBL" id="BAABBY010000005">
    <property type="protein sequence ID" value="GAA4204160.1"/>
    <property type="molecule type" value="Genomic_DNA"/>
</dbReference>
<accession>A0ABP8BDJ1</accession>
<organism evidence="1 2">
    <name type="scientific">Pedobacter jeongneungensis</name>
    <dbReference type="NCBI Taxonomy" id="947309"/>
    <lineage>
        <taxon>Bacteria</taxon>
        <taxon>Pseudomonadati</taxon>
        <taxon>Bacteroidota</taxon>
        <taxon>Sphingobacteriia</taxon>
        <taxon>Sphingobacteriales</taxon>
        <taxon>Sphingobacteriaceae</taxon>
        <taxon>Pedobacter</taxon>
    </lineage>
</organism>
<proteinExistence type="predicted"/>
<protein>
    <submittedName>
        <fullName evidence="1">Uncharacterized protein</fullName>
    </submittedName>
</protein>
<dbReference type="RefSeq" id="WP_344851467.1">
    <property type="nucleotide sequence ID" value="NZ_BAABBY010000005.1"/>
</dbReference>
<name>A0ABP8BDJ1_9SPHI</name>
<keyword evidence="2" id="KW-1185">Reference proteome</keyword>
<evidence type="ECO:0000313" key="2">
    <source>
        <dbReference type="Proteomes" id="UP001501772"/>
    </source>
</evidence>
<sequence length="207" mass="23728">MENFIGFKLLEPNNIIDELVIYIESELKSFTGSEEFINILELKKNENQHSLSFCVFMTNNCSSKFYFARENSQLGTSVIDIGVYYGSSLIFTIEAKLLPTPNSGPKEKRLEHEYVFGKGAGIQRFKEGKHGLNNRNEPLSVNGLIGFIKADDYKFWLTKINGWIGDAGWEKSEHLQLVNGSNNRLESFHTRDDKSNLTLHHFWVQLT</sequence>
<evidence type="ECO:0000313" key="1">
    <source>
        <dbReference type="EMBL" id="GAA4204160.1"/>
    </source>
</evidence>
<dbReference type="Proteomes" id="UP001501772">
    <property type="component" value="Unassembled WGS sequence"/>
</dbReference>
<reference evidence="2" key="1">
    <citation type="journal article" date="2019" name="Int. J. Syst. Evol. Microbiol.">
        <title>The Global Catalogue of Microorganisms (GCM) 10K type strain sequencing project: providing services to taxonomists for standard genome sequencing and annotation.</title>
        <authorList>
            <consortium name="The Broad Institute Genomics Platform"/>
            <consortium name="The Broad Institute Genome Sequencing Center for Infectious Disease"/>
            <person name="Wu L."/>
            <person name="Ma J."/>
        </authorList>
    </citation>
    <scope>NUCLEOTIDE SEQUENCE [LARGE SCALE GENOMIC DNA]</scope>
    <source>
        <strain evidence="2">JCM 17626</strain>
    </source>
</reference>